<keyword evidence="1" id="KW-0812">Transmembrane</keyword>
<sequence>MLGTWLDFTYVFRNSASVLIIGRPDQFDYILKFPSTARLVIRDEDDFLARFNKHLLVMTEAEIQKFKLATLEDGALCVLEDDPKELVRRVANKIGFKFWAIELPQDLFDYLHRQYSLDAEAEKENQATRGRGADGAATKEEVGIFSLEEFGILALEKLKSGVQGQGPLPSLADAVAALESEAGRQDFFAKLGVGQKARVKLVNGKLYVVITGRAGLRPLLPGIKFLPSNPKVAELGLSLPKQVKHLKNGLKLNIIFTVPIEILSMFLDDERQWKDLLGVFATTGIISVITQLIMWGIGLATGIVIGTGLVASGILIVGALIISGALAYIANELGLTKKINDALERIAAAINKGWVKLGEKIEEAIISKSDVPNKKLTLRLIEDSLIYNFFPDMMRYR</sequence>
<name>A0A2S3UYX4_9HYPH</name>
<dbReference type="Proteomes" id="UP000236959">
    <property type="component" value="Unassembled WGS sequence"/>
</dbReference>
<dbReference type="EMBL" id="PPCN01000002">
    <property type="protein sequence ID" value="POF32896.1"/>
    <property type="molecule type" value="Genomic_DNA"/>
</dbReference>
<evidence type="ECO:0000256" key="1">
    <source>
        <dbReference type="SAM" id="Phobius"/>
    </source>
</evidence>
<keyword evidence="1" id="KW-0472">Membrane</keyword>
<proteinExistence type="predicted"/>
<evidence type="ECO:0000313" key="3">
    <source>
        <dbReference type="Proteomes" id="UP000236959"/>
    </source>
</evidence>
<dbReference type="OrthoDB" id="9204728at2"/>
<reference evidence="2 3" key="1">
    <citation type="submission" date="2018-01" db="EMBL/GenBank/DDBJ databases">
        <title>Genomic Encyclopedia of Archaeal and Bacterial Type Strains, Phase II (KMG-II): from individual species to whole genera.</title>
        <authorList>
            <person name="Goeker M."/>
        </authorList>
    </citation>
    <scope>NUCLEOTIDE SEQUENCE [LARGE SCALE GENOMIC DNA]</scope>
    <source>
        <strain evidence="2 3">DSM 17023</strain>
    </source>
</reference>
<dbReference type="RefSeq" id="WP_103221869.1">
    <property type="nucleotide sequence ID" value="NZ_PPCN01000002.1"/>
</dbReference>
<keyword evidence="1" id="KW-1133">Transmembrane helix</keyword>
<accession>A0A2S3UYX4</accession>
<organism evidence="2 3">
    <name type="scientific">Roseibium marinum</name>
    <dbReference type="NCBI Taxonomy" id="281252"/>
    <lineage>
        <taxon>Bacteria</taxon>
        <taxon>Pseudomonadati</taxon>
        <taxon>Pseudomonadota</taxon>
        <taxon>Alphaproteobacteria</taxon>
        <taxon>Hyphomicrobiales</taxon>
        <taxon>Stappiaceae</taxon>
        <taxon>Roseibium</taxon>
    </lineage>
</organism>
<evidence type="ECO:0000313" key="2">
    <source>
        <dbReference type="EMBL" id="POF32896.1"/>
    </source>
</evidence>
<gene>
    <name evidence="2" type="ORF">CLV41_102302</name>
</gene>
<dbReference type="AlphaFoldDB" id="A0A2S3UYX4"/>
<feature type="transmembrane region" description="Helical" evidence="1">
    <location>
        <begin position="276"/>
        <end position="297"/>
    </location>
</feature>
<keyword evidence="3" id="KW-1185">Reference proteome</keyword>
<comment type="caution">
    <text evidence="2">The sequence shown here is derived from an EMBL/GenBank/DDBJ whole genome shotgun (WGS) entry which is preliminary data.</text>
</comment>
<protein>
    <submittedName>
        <fullName evidence="2">Uncharacterized protein</fullName>
    </submittedName>
</protein>
<feature type="transmembrane region" description="Helical" evidence="1">
    <location>
        <begin position="303"/>
        <end position="329"/>
    </location>
</feature>